<keyword evidence="8" id="KW-0443">Lipid metabolism</keyword>
<dbReference type="Proteomes" id="UP000053937">
    <property type="component" value="Unassembled WGS sequence"/>
</dbReference>
<dbReference type="SUPFAM" id="SSF53756">
    <property type="entry name" value="UDP-Glycosyltransferase/glycogen phosphorylase"/>
    <property type="match status" value="1"/>
</dbReference>
<evidence type="ECO:0000256" key="2">
    <source>
        <dbReference type="ARBA" id="ARBA00012687"/>
    </source>
</evidence>
<comment type="function">
    <text evidence="1">Condensation of UDP-2,3-diacylglucosamine and 2,3-diacylglucosamine-1-phosphate to form lipid A disaccharide, a precursor of lipid A, a phosphorylated glycolipid that anchors the lipopolysaccharide to the outer membrane of the cell.</text>
</comment>
<protein>
    <recommendedName>
        <fullName evidence="3 10">Lipid-A-disaccharide synthase</fullName>
        <ecNumber evidence="2 10">2.4.1.182</ecNumber>
    </recommendedName>
</protein>
<evidence type="ECO:0000313" key="11">
    <source>
        <dbReference type="EMBL" id="KUL31375.1"/>
    </source>
</evidence>
<evidence type="ECO:0000313" key="12">
    <source>
        <dbReference type="Proteomes" id="UP000053937"/>
    </source>
</evidence>
<dbReference type="NCBIfam" id="TIGR00215">
    <property type="entry name" value="lpxB"/>
    <property type="match status" value="1"/>
</dbReference>
<sequence length="380" mass="42374">MSRTLFVLAGEVSGDMHAAGVVAELLRRKPDVRVFGIGGEKLRGLGADLSFDTRQMSIMGFVDVLRHAGFLRKVISELKGLIRAEKPDAALLVDYPGMNLIMARFLHDQGIPVIFYISPQVWAWKEGRVGKIRETVDRLLVIFDFEVDFYRRRGVKAEFVGNPVIEELRDEQLPPADLFLRQHHIERDAVLVGLLPGSRRQEISKILPEMIKAAEMLGEQYNAVFLLGRAPHLDFRWQDHVTGGRDIRVVECRSYEVMKYSNLAFVTSGTATLEALCFGLPMIVVYRTGWINYQIGKRLVKLKSISLANIVARGLGAAGQAVPELIQHDARAEGMVKAARQLLDNPALAADMRAELLGARDKLASAFPSKAVTAIIEEYL</sequence>
<evidence type="ECO:0000256" key="7">
    <source>
        <dbReference type="ARBA" id="ARBA00022679"/>
    </source>
</evidence>
<dbReference type="GO" id="GO:0005543">
    <property type="term" value="F:phospholipid binding"/>
    <property type="evidence" value="ECO:0007669"/>
    <property type="project" value="TreeGrafter"/>
</dbReference>
<keyword evidence="6" id="KW-0328">Glycosyltransferase</keyword>
<comment type="catalytic activity">
    <reaction evidence="9">
        <text>a lipid X + a UDP-2-N,3-O-bis[(3R)-3-hydroxyacyl]-alpha-D-glucosamine = a lipid A disaccharide + UDP + H(+)</text>
        <dbReference type="Rhea" id="RHEA:67828"/>
        <dbReference type="ChEBI" id="CHEBI:15378"/>
        <dbReference type="ChEBI" id="CHEBI:58223"/>
        <dbReference type="ChEBI" id="CHEBI:137748"/>
        <dbReference type="ChEBI" id="CHEBI:176338"/>
        <dbReference type="ChEBI" id="CHEBI:176343"/>
        <dbReference type="EC" id="2.4.1.182"/>
    </reaction>
</comment>
<accession>A0A117MR83</accession>
<organism evidence="11 12">
    <name type="scientific">Chlorobium limicola</name>
    <dbReference type="NCBI Taxonomy" id="1092"/>
    <lineage>
        <taxon>Bacteria</taxon>
        <taxon>Pseudomonadati</taxon>
        <taxon>Chlorobiota</taxon>
        <taxon>Chlorobiia</taxon>
        <taxon>Chlorobiales</taxon>
        <taxon>Chlorobiaceae</taxon>
        <taxon>Chlorobium/Pelodictyon group</taxon>
        <taxon>Chlorobium</taxon>
    </lineage>
</organism>
<dbReference type="RefSeq" id="WP_059138577.1">
    <property type="nucleotide sequence ID" value="NZ_LMBR01000061.1"/>
</dbReference>
<dbReference type="GO" id="GO:0009245">
    <property type="term" value="P:lipid A biosynthetic process"/>
    <property type="evidence" value="ECO:0007669"/>
    <property type="project" value="UniProtKB-UniRule"/>
</dbReference>
<evidence type="ECO:0000256" key="9">
    <source>
        <dbReference type="ARBA" id="ARBA00048975"/>
    </source>
</evidence>
<keyword evidence="7" id="KW-0808">Transferase</keyword>
<dbReference type="GO" id="GO:0008915">
    <property type="term" value="F:lipid-A-disaccharide synthase activity"/>
    <property type="evidence" value="ECO:0007669"/>
    <property type="project" value="UniProtKB-UniRule"/>
</dbReference>
<name>A0A117MR83_CHLLI</name>
<proteinExistence type="predicted"/>
<dbReference type="EMBL" id="LMBR01000061">
    <property type="protein sequence ID" value="KUL31375.1"/>
    <property type="molecule type" value="Genomic_DNA"/>
</dbReference>
<evidence type="ECO:0000256" key="6">
    <source>
        <dbReference type="ARBA" id="ARBA00022676"/>
    </source>
</evidence>
<dbReference type="AlphaFoldDB" id="A0A117MR83"/>
<dbReference type="Gene3D" id="3.40.50.2000">
    <property type="entry name" value="Glycogen Phosphorylase B"/>
    <property type="match status" value="1"/>
</dbReference>
<keyword evidence="4" id="KW-0444">Lipid biosynthesis</keyword>
<dbReference type="EC" id="2.4.1.182" evidence="2 10"/>
<dbReference type="GO" id="GO:0016020">
    <property type="term" value="C:membrane"/>
    <property type="evidence" value="ECO:0007669"/>
    <property type="project" value="GOC"/>
</dbReference>
<comment type="caution">
    <text evidence="11">The sequence shown here is derived from an EMBL/GenBank/DDBJ whole genome shotgun (WGS) entry which is preliminary data.</text>
</comment>
<dbReference type="OrthoDB" id="9801642at2"/>
<dbReference type="Pfam" id="PF02684">
    <property type="entry name" value="LpxB"/>
    <property type="match status" value="1"/>
</dbReference>
<keyword evidence="5" id="KW-0441">Lipid A biosynthesis</keyword>
<evidence type="ECO:0000256" key="10">
    <source>
        <dbReference type="NCBIfam" id="TIGR00215"/>
    </source>
</evidence>
<reference evidence="11 12" key="1">
    <citation type="submission" date="2015-10" db="EMBL/GenBank/DDBJ databases">
        <title>Draft Genome Sequence of Chlorobium limicola strain Frasassi Growing under Artificial Lighting in the Frasassi Cave System.</title>
        <authorList>
            <person name="Mansor M."/>
            <person name="Macalady J."/>
        </authorList>
    </citation>
    <scope>NUCLEOTIDE SEQUENCE [LARGE SCALE GENOMIC DNA]</scope>
    <source>
        <strain evidence="11 12">Frasassi</strain>
    </source>
</reference>
<evidence type="ECO:0000256" key="1">
    <source>
        <dbReference type="ARBA" id="ARBA00002056"/>
    </source>
</evidence>
<evidence type="ECO:0000256" key="4">
    <source>
        <dbReference type="ARBA" id="ARBA00022516"/>
    </source>
</evidence>
<keyword evidence="12" id="KW-1185">Reference proteome</keyword>
<evidence type="ECO:0000256" key="8">
    <source>
        <dbReference type="ARBA" id="ARBA00023098"/>
    </source>
</evidence>
<dbReference type="PANTHER" id="PTHR30372">
    <property type="entry name" value="LIPID-A-DISACCHARIDE SYNTHASE"/>
    <property type="match status" value="1"/>
</dbReference>
<evidence type="ECO:0000256" key="3">
    <source>
        <dbReference type="ARBA" id="ARBA00020902"/>
    </source>
</evidence>
<evidence type="ECO:0000256" key="5">
    <source>
        <dbReference type="ARBA" id="ARBA00022556"/>
    </source>
</evidence>
<gene>
    <name evidence="11" type="ORF">ASB62_03070</name>
</gene>
<dbReference type="PANTHER" id="PTHR30372:SF4">
    <property type="entry name" value="LIPID-A-DISACCHARIDE SYNTHASE, MITOCHONDRIAL-RELATED"/>
    <property type="match status" value="1"/>
</dbReference>
<dbReference type="InterPro" id="IPR003835">
    <property type="entry name" value="Glyco_trans_19"/>
</dbReference>